<keyword evidence="2" id="KW-0723">Serine/threonine-protein kinase</keyword>
<sequence length="679" mass="78012">MSDQDEYRDDHSVDEGSAGYQSTASSKYCDIDILVTQLTSPRGNTYIPIRKVSHGHFSTVYLSFCQQTQEYVAVKICRCDPSYESAFDDELYILRQLQQVIKEDSCIVNLLDWFIYEQTSLDDDFQETSNRHYCIVMELLGHSLYKLLLRYSPKLNANKALPIPIVKTISKCLLKGLSVLHSSGFIHTDIKPENIALQYYLPEITPNSDYKLPELIFGQQSQFLFDAKLCTPANSITMTDFDALSYDDKNQVGRYLTCQGEKQNVNDWLQVQLRIMNSHNYKQLFQRFLKDNPAAQQTCYKIGGMNIFNVQNLMKEAEKAFRVSYIPGDVPNTSIKENNKQVTLKFMKYKLKKPGTEVTNITDTYDLIQQAQIKNNFVLSTQLGLEITLSHVSNNFQQKALYVEKLYFDDQKPQSIHKLASSGLHSRFSLMKMLQDQNSNDVSPQMLFSYNAPQDNNQILILPKYPNKHDQKCFALSQNGQALYPTLVSYFSKKSLIPFCEEMFKCKLLDLGNAYSIAKHSNYTIQTRQYRAPEVILGCQYNEKVDIFSAACVIFEMIVGNYLFQTKSHQTEIERDHEHLEQIVKIVGEHGLQKLLQNADQAKLQKIGKIKIHEQTPISSILVNQFNFLQNEALAIEQFLEPMLKLDYDERISCADAQNLLWLSQIGDGDYLTGYGGRQ</sequence>
<comment type="catalytic activity">
    <reaction evidence="8">
        <text>L-seryl-[protein] + ATP = O-phospho-L-seryl-[protein] + ADP + H(+)</text>
        <dbReference type="Rhea" id="RHEA:17989"/>
        <dbReference type="Rhea" id="RHEA-COMP:9863"/>
        <dbReference type="Rhea" id="RHEA-COMP:11604"/>
        <dbReference type="ChEBI" id="CHEBI:15378"/>
        <dbReference type="ChEBI" id="CHEBI:29999"/>
        <dbReference type="ChEBI" id="CHEBI:30616"/>
        <dbReference type="ChEBI" id="CHEBI:83421"/>
        <dbReference type="ChEBI" id="CHEBI:456216"/>
        <dbReference type="EC" id="2.7.11.1"/>
    </reaction>
</comment>
<dbReference type="GO" id="GO:0004674">
    <property type="term" value="F:protein serine/threonine kinase activity"/>
    <property type="evidence" value="ECO:0007669"/>
    <property type="project" value="UniProtKB-KW"/>
</dbReference>
<dbReference type="Pfam" id="PF00069">
    <property type="entry name" value="Pkinase"/>
    <property type="match status" value="2"/>
</dbReference>
<dbReference type="EMBL" id="CAXDID020000517">
    <property type="protein sequence ID" value="CAL6099122.1"/>
    <property type="molecule type" value="Genomic_DNA"/>
</dbReference>
<dbReference type="PANTHER" id="PTHR47634:SF9">
    <property type="entry name" value="PROTEIN KINASE DOMAIN-CONTAINING PROTEIN-RELATED"/>
    <property type="match status" value="1"/>
</dbReference>
<comment type="catalytic activity">
    <reaction evidence="7">
        <text>L-threonyl-[protein] + ATP = O-phospho-L-threonyl-[protein] + ADP + H(+)</text>
        <dbReference type="Rhea" id="RHEA:46608"/>
        <dbReference type="Rhea" id="RHEA-COMP:11060"/>
        <dbReference type="Rhea" id="RHEA-COMP:11605"/>
        <dbReference type="ChEBI" id="CHEBI:15378"/>
        <dbReference type="ChEBI" id="CHEBI:30013"/>
        <dbReference type="ChEBI" id="CHEBI:30616"/>
        <dbReference type="ChEBI" id="CHEBI:61977"/>
        <dbReference type="ChEBI" id="CHEBI:456216"/>
        <dbReference type="EC" id="2.7.11.1"/>
    </reaction>
</comment>
<accession>A0AA86QWG8</accession>
<dbReference type="PROSITE" id="PS50011">
    <property type="entry name" value="PROTEIN_KINASE_DOM"/>
    <property type="match status" value="1"/>
</dbReference>
<dbReference type="GO" id="GO:0050684">
    <property type="term" value="P:regulation of mRNA processing"/>
    <property type="evidence" value="ECO:0007669"/>
    <property type="project" value="TreeGrafter"/>
</dbReference>
<dbReference type="InterPro" id="IPR051334">
    <property type="entry name" value="SRPK"/>
</dbReference>
<dbReference type="SUPFAM" id="SSF56112">
    <property type="entry name" value="Protein kinase-like (PK-like)"/>
    <property type="match status" value="1"/>
</dbReference>
<dbReference type="PANTHER" id="PTHR47634">
    <property type="entry name" value="PROTEIN KINASE DOMAIN-CONTAINING PROTEIN-RELATED"/>
    <property type="match status" value="1"/>
</dbReference>
<evidence type="ECO:0000313" key="13">
    <source>
        <dbReference type="Proteomes" id="UP001642409"/>
    </source>
</evidence>
<evidence type="ECO:0000256" key="3">
    <source>
        <dbReference type="ARBA" id="ARBA00022679"/>
    </source>
</evidence>
<evidence type="ECO:0000256" key="4">
    <source>
        <dbReference type="ARBA" id="ARBA00022741"/>
    </source>
</evidence>
<proteinExistence type="predicted"/>
<dbReference type="EC" id="2.7.11.1" evidence="1"/>
<evidence type="ECO:0000256" key="8">
    <source>
        <dbReference type="ARBA" id="ARBA00048679"/>
    </source>
</evidence>
<reference evidence="11" key="1">
    <citation type="submission" date="2023-06" db="EMBL/GenBank/DDBJ databases">
        <authorList>
            <person name="Kurt Z."/>
        </authorList>
    </citation>
    <scope>NUCLEOTIDE SEQUENCE</scope>
</reference>
<dbReference type="GO" id="GO:0005524">
    <property type="term" value="F:ATP binding"/>
    <property type="evidence" value="ECO:0007669"/>
    <property type="project" value="UniProtKB-KW"/>
</dbReference>
<dbReference type="Gene3D" id="1.10.510.10">
    <property type="entry name" value="Transferase(Phosphotransferase) domain 1"/>
    <property type="match status" value="2"/>
</dbReference>
<dbReference type="AlphaFoldDB" id="A0AA86QWG8"/>
<keyword evidence="4" id="KW-0547">Nucleotide-binding</keyword>
<dbReference type="Proteomes" id="UP001642409">
    <property type="component" value="Unassembled WGS sequence"/>
</dbReference>
<name>A0AA86QWG8_9EUKA</name>
<keyword evidence="13" id="KW-1185">Reference proteome</keyword>
<dbReference type="InterPro" id="IPR000719">
    <property type="entry name" value="Prot_kinase_dom"/>
</dbReference>
<evidence type="ECO:0000256" key="6">
    <source>
        <dbReference type="ARBA" id="ARBA00022840"/>
    </source>
</evidence>
<evidence type="ECO:0000256" key="2">
    <source>
        <dbReference type="ARBA" id="ARBA00022527"/>
    </source>
</evidence>
<reference evidence="12 13" key="2">
    <citation type="submission" date="2024-07" db="EMBL/GenBank/DDBJ databases">
        <authorList>
            <person name="Akdeniz Z."/>
        </authorList>
    </citation>
    <scope>NUCLEOTIDE SEQUENCE [LARGE SCALE GENOMIC DNA]</scope>
</reference>
<evidence type="ECO:0000256" key="9">
    <source>
        <dbReference type="SAM" id="MobiDB-lite"/>
    </source>
</evidence>
<protein>
    <recommendedName>
        <fullName evidence="1">non-specific serine/threonine protein kinase</fullName>
        <ecNumber evidence="1">2.7.11.1</ecNumber>
    </recommendedName>
</protein>
<dbReference type="Gene3D" id="3.30.200.20">
    <property type="entry name" value="Phosphorylase Kinase, domain 1"/>
    <property type="match status" value="1"/>
</dbReference>
<dbReference type="GO" id="GO:0000245">
    <property type="term" value="P:spliceosomal complex assembly"/>
    <property type="evidence" value="ECO:0007669"/>
    <property type="project" value="TreeGrafter"/>
</dbReference>
<evidence type="ECO:0000313" key="12">
    <source>
        <dbReference type="EMBL" id="CAL6099122.1"/>
    </source>
</evidence>
<comment type="caution">
    <text evidence="11">The sequence shown here is derived from an EMBL/GenBank/DDBJ whole genome shotgun (WGS) entry which is preliminary data.</text>
</comment>
<dbReference type="SMART" id="SM00220">
    <property type="entry name" value="S_TKc"/>
    <property type="match status" value="1"/>
</dbReference>
<evidence type="ECO:0000313" key="11">
    <source>
        <dbReference type="EMBL" id="CAI9967334.1"/>
    </source>
</evidence>
<dbReference type="InterPro" id="IPR011009">
    <property type="entry name" value="Kinase-like_dom_sf"/>
</dbReference>
<keyword evidence="6" id="KW-0067">ATP-binding</keyword>
<evidence type="ECO:0000256" key="1">
    <source>
        <dbReference type="ARBA" id="ARBA00012513"/>
    </source>
</evidence>
<evidence type="ECO:0000259" key="10">
    <source>
        <dbReference type="PROSITE" id="PS50011"/>
    </source>
</evidence>
<evidence type="ECO:0000256" key="5">
    <source>
        <dbReference type="ARBA" id="ARBA00022777"/>
    </source>
</evidence>
<feature type="domain" description="Protein kinase" evidence="10">
    <location>
        <begin position="46"/>
        <end position="663"/>
    </location>
</feature>
<dbReference type="EMBL" id="CATOUU010001022">
    <property type="protein sequence ID" value="CAI9967334.1"/>
    <property type="molecule type" value="Genomic_DNA"/>
</dbReference>
<evidence type="ECO:0000256" key="7">
    <source>
        <dbReference type="ARBA" id="ARBA00047899"/>
    </source>
</evidence>
<organism evidence="11">
    <name type="scientific">Hexamita inflata</name>
    <dbReference type="NCBI Taxonomy" id="28002"/>
    <lineage>
        <taxon>Eukaryota</taxon>
        <taxon>Metamonada</taxon>
        <taxon>Diplomonadida</taxon>
        <taxon>Hexamitidae</taxon>
        <taxon>Hexamitinae</taxon>
        <taxon>Hexamita</taxon>
    </lineage>
</organism>
<gene>
    <name evidence="11" type="ORF">HINF_LOCUS54979</name>
    <name evidence="12" type="ORF">HINF_LOCUS69929</name>
</gene>
<keyword evidence="3" id="KW-0808">Transferase</keyword>
<keyword evidence="5 12" id="KW-0418">Kinase</keyword>
<feature type="region of interest" description="Disordered" evidence="9">
    <location>
        <begin position="1"/>
        <end position="21"/>
    </location>
</feature>